<comment type="caution">
    <text evidence="1">The sequence shown here is derived from an EMBL/GenBank/DDBJ whole genome shotgun (WGS) entry which is preliminary data.</text>
</comment>
<feature type="non-terminal residue" evidence="1">
    <location>
        <position position="159"/>
    </location>
</feature>
<sequence>MNKIITRPEEIVKNEQVLYAGNHYLSVPIIDCQNGAIKNINVVSLSNKALVELKGEPNLFTPHFYQEGKEIEIEKIVVSKEQYYLPRLDFFLKGGIRVTGRIFTDLKEKGLIYSFESSEKIDISLFFDLKDVCLLRFDSHKIDTKKIIKKDKWLGNPLV</sequence>
<evidence type="ECO:0000313" key="1">
    <source>
        <dbReference type="EMBL" id="GAF85447.1"/>
    </source>
</evidence>
<organism evidence="1">
    <name type="scientific">marine sediment metagenome</name>
    <dbReference type="NCBI Taxonomy" id="412755"/>
    <lineage>
        <taxon>unclassified sequences</taxon>
        <taxon>metagenomes</taxon>
        <taxon>ecological metagenomes</taxon>
    </lineage>
</organism>
<gene>
    <name evidence="1" type="ORF">S01H1_02285</name>
</gene>
<name>X0TBA6_9ZZZZ</name>
<dbReference type="AlphaFoldDB" id="X0TBA6"/>
<proteinExistence type="predicted"/>
<accession>X0TBA6</accession>
<reference evidence="1" key="1">
    <citation type="journal article" date="2014" name="Front. Microbiol.">
        <title>High frequency of phylogenetically diverse reductive dehalogenase-homologous genes in deep subseafloor sedimentary metagenomes.</title>
        <authorList>
            <person name="Kawai M."/>
            <person name="Futagami T."/>
            <person name="Toyoda A."/>
            <person name="Takaki Y."/>
            <person name="Nishi S."/>
            <person name="Hori S."/>
            <person name="Arai W."/>
            <person name="Tsubouchi T."/>
            <person name="Morono Y."/>
            <person name="Uchiyama I."/>
            <person name="Ito T."/>
            <person name="Fujiyama A."/>
            <person name="Inagaki F."/>
            <person name="Takami H."/>
        </authorList>
    </citation>
    <scope>NUCLEOTIDE SEQUENCE</scope>
    <source>
        <strain evidence="1">Expedition CK06-06</strain>
    </source>
</reference>
<protein>
    <submittedName>
        <fullName evidence="1">Uncharacterized protein</fullName>
    </submittedName>
</protein>
<dbReference type="EMBL" id="BARS01001083">
    <property type="protein sequence ID" value="GAF85447.1"/>
    <property type="molecule type" value="Genomic_DNA"/>
</dbReference>